<accession>A0A7V9YYI9</accession>
<sequence>MEFDEKTVSIYFDTENNNLYFIPFGPHEKFGVMQIDIVNELTYPYSDEEIEEVAFKTLNQCHTLLPSEDKRTPLEKHLKIRGLVKATKNKKSVSLDWEKEKGYIVTPFKKVGRGGYLALKSENWIYLGHESQTGQLAKAIKKAIELSQL</sequence>
<dbReference type="EMBL" id="JACDUU010000002">
    <property type="protein sequence ID" value="MBA2870690.1"/>
    <property type="molecule type" value="Genomic_DNA"/>
</dbReference>
<evidence type="ECO:0000313" key="2">
    <source>
        <dbReference type="Proteomes" id="UP000580891"/>
    </source>
</evidence>
<protein>
    <submittedName>
        <fullName evidence="1">Uncharacterized protein</fullName>
    </submittedName>
</protein>
<gene>
    <name evidence="1" type="ORF">HNQ85_000960</name>
</gene>
<dbReference type="Proteomes" id="UP000580891">
    <property type="component" value="Unassembled WGS sequence"/>
</dbReference>
<organism evidence="1 2">
    <name type="scientific">[Anoxybacillus] calidus</name>
    <dbReference type="NCBI Taxonomy" id="575178"/>
    <lineage>
        <taxon>Bacteria</taxon>
        <taxon>Bacillati</taxon>
        <taxon>Bacillota</taxon>
        <taxon>Bacilli</taxon>
        <taxon>Bacillales</taxon>
        <taxon>Anoxybacillaceae</taxon>
        <taxon>Paranoxybacillus</taxon>
    </lineage>
</organism>
<comment type="caution">
    <text evidence="1">The sequence shown here is derived from an EMBL/GenBank/DDBJ whole genome shotgun (WGS) entry which is preliminary data.</text>
</comment>
<name>A0A7V9YYI9_9BACL</name>
<dbReference type="RefSeq" id="WP_181536595.1">
    <property type="nucleotide sequence ID" value="NZ_JACDUU010000002.1"/>
</dbReference>
<proteinExistence type="predicted"/>
<evidence type="ECO:0000313" key="1">
    <source>
        <dbReference type="EMBL" id="MBA2870690.1"/>
    </source>
</evidence>
<keyword evidence="2" id="KW-1185">Reference proteome</keyword>
<reference evidence="1 2" key="1">
    <citation type="submission" date="2020-07" db="EMBL/GenBank/DDBJ databases">
        <title>Genomic Encyclopedia of Type Strains, Phase IV (KMG-IV): sequencing the most valuable type-strain genomes for metagenomic binning, comparative biology and taxonomic classification.</title>
        <authorList>
            <person name="Goeker M."/>
        </authorList>
    </citation>
    <scope>NUCLEOTIDE SEQUENCE [LARGE SCALE GENOMIC DNA]</scope>
    <source>
        <strain evidence="1 2">DSM 25220</strain>
    </source>
</reference>
<dbReference type="AlphaFoldDB" id="A0A7V9YYI9"/>